<dbReference type="Proteomes" id="UP000178977">
    <property type="component" value="Unassembled WGS sequence"/>
</dbReference>
<gene>
    <name evidence="1" type="ORF">A3A44_00310</name>
</gene>
<comment type="caution">
    <text evidence="1">The sequence shown here is derived from an EMBL/GenBank/DDBJ whole genome shotgun (WGS) entry which is preliminary data.</text>
</comment>
<evidence type="ECO:0000313" key="1">
    <source>
        <dbReference type="EMBL" id="OHA09421.1"/>
    </source>
</evidence>
<sequence>MEVTMGKRPRGRGFNPYQWSASPPSQAAPLLAAMRRAMNFAAHAPDLAKIERKVDAAGRAGWKISDEWIARIRAIAEAKREAQAMSGELVELYIAFALKVGFPRGWTATDRAAALFVIYNRIARGEPVFPEAHGDG</sequence>
<dbReference type="STRING" id="1802281.A3A44_00310"/>
<name>A0A1G2LF14_9BACT</name>
<proteinExistence type="predicted"/>
<accession>A0A1G2LF14</accession>
<organism evidence="1 2">
    <name type="scientific">Candidatus Sungbacteria bacterium RIFCSPLOWO2_01_FULL_60_25</name>
    <dbReference type="NCBI Taxonomy" id="1802281"/>
    <lineage>
        <taxon>Bacteria</taxon>
        <taxon>Candidatus Sungiibacteriota</taxon>
    </lineage>
</organism>
<dbReference type="EMBL" id="MHQT01000026">
    <property type="protein sequence ID" value="OHA09421.1"/>
    <property type="molecule type" value="Genomic_DNA"/>
</dbReference>
<reference evidence="1 2" key="1">
    <citation type="journal article" date="2016" name="Nat. Commun.">
        <title>Thousands of microbial genomes shed light on interconnected biogeochemical processes in an aquifer system.</title>
        <authorList>
            <person name="Anantharaman K."/>
            <person name="Brown C.T."/>
            <person name="Hug L.A."/>
            <person name="Sharon I."/>
            <person name="Castelle C.J."/>
            <person name="Probst A.J."/>
            <person name="Thomas B.C."/>
            <person name="Singh A."/>
            <person name="Wilkins M.J."/>
            <person name="Karaoz U."/>
            <person name="Brodie E.L."/>
            <person name="Williams K.H."/>
            <person name="Hubbard S.S."/>
            <person name="Banfield J.F."/>
        </authorList>
    </citation>
    <scope>NUCLEOTIDE SEQUENCE [LARGE SCALE GENOMIC DNA]</scope>
</reference>
<dbReference type="AlphaFoldDB" id="A0A1G2LF14"/>
<evidence type="ECO:0000313" key="2">
    <source>
        <dbReference type="Proteomes" id="UP000178977"/>
    </source>
</evidence>
<protein>
    <submittedName>
        <fullName evidence="1">Uncharacterized protein</fullName>
    </submittedName>
</protein>